<name>A0A2U2AP98_9GAMM</name>
<protein>
    <submittedName>
        <fullName evidence="2">Uncharacterized protein</fullName>
    </submittedName>
</protein>
<evidence type="ECO:0000256" key="1">
    <source>
        <dbReference type="SAM" id="Phobius"/>
    </source>
</evidence>
<comment type="caution">
    <text evidence="2">The sequence shown here is derived from an EMBL/GenBank/DDBJ whole genome shotgun (WGS) entry which is preliminary data.</text>
</comment>
<proteinExistence type="predicted"/>
<dbReference type="AlphaFoldDB" id="A0A2U2AP98"/>
<dbReference type="Proteomes" id="UP000244948">
    <property type="component" value="Unassembled WGS sequence"/>
</dbReference>
<gene>
    <name evidence="2" type="ORF">DC082_05805</name>
</gene>
<reference evidence="2 3" key="1">
    <citation type="journal article" date="2018" name="Genome Announc.">
        <title>Ignatzschineria cameli sp. nov., isolated from necrotic foot tissue of dromedaries (Camelus dromedarius) and associated maggots (Wohlfahrtia species) in Dubai.</title>
        <authorList>
            <person name="Tsang C.C."/>
            <person name="Tang J.Y."/>
            <person name="Fong J.Y."/>
            <person name="Kinne J."/>
            <person name="Lee H.H."/>
            <person name="Joseph M."/>
            <person name="Jose S."/>
            <person name="Schuster R.K."/>
            <person name="Tang Y."/>
            <person name="Sivakumar S."/>
            <person name="Chen J.H."/>
            <person name="Teng J.L."/>
            <person name="Lau S.K."/>
            <person name="Wernery U."/>
            <person name="Woo P.C."/>
        </authorList>
    </citation>
    <scope>NUCLEOTIDE SEQUENCE [LARGE SCALE GENOMIC DNA]</scope>
    <source>
        <strain evidence="2 3">KCTC 22643</strain>
    </source>
</reference>
<keyword evidence="1" id="KW-1133">Transmembrane helix</keyword>
<sequence>MRLKFEVQVWVEIADKTEAGVEIIILVIVMPIIVMSEITISAQKGRESRCLILSLSSIMIF</sequence>
<keyword evidence="1" id="KW-0472">Membrane</keyword>
<accession>A0A2U2AP98</accession>
<keyword evidence="1" id="KW-0812">Transmembrane</keyword>
<evidence type="ECO:0000313" key="2">
    <source>
        <dbReference type="EMBL" id="PWD85033.1"/>
    </source>
</evidence>
<organism evidence="2 3">
    <name type="scientific">Ignatzschineria indica</name>
    <dbReference type="NCBI Taxonomy" id="472583"/>
    <lineage>
        <taxon>Bacteria</taxon>
        <taxon>Pseudomonadati</taxon>
        <taxon>Pseudomonadota</taxon>
        <taxon>Gammaproteobacteria</taxon>
        <taxon>Cardiobacteriales</taxon>
        <taxon>Ignatzschineriaceae</taxon>
        <taxon>Ignatzschineria</taxon>
    </lineage>
</organism>
<feature type="transmembrane region" description="Helical" evidence="1">
    <location>
        <begin position="20"/>
        <end position="40"/>
    </location>
</feature>
<keyword evidence="3" id="KW-1185">Reference proteome</keyword>
<dbReference type="EMBL" id="QEWR01000002">
    <property type="protein sequence ID" value="PWD85033.1"/>
    <property type="molecule type" value="Genomic_DNA"/>
</dbReference>
<evidence type="ECO:0000313" key="3">
    <source>
        <dbReference type="Proteomes" id="UP000244948"/>
    </source>
</evidence>